<dbReference type="RefSeq" id="XP_019894909.2">
    <property type="nucleotide sequence ID" value="XM_020039350.2"/>
</dbReference>
<dbReference type="AlphaFoldDB" id="A0A1I8MJJ9"/>
<gene>
    <name evidence="2" type="primary">101900933</name>
</gene>
<accession>A0A1I8MJJ9</accession>
<dbReference type="eggNOG" id="ENOG502TH9F">
    <property type="taxonomic scope" value="Eukaryota"/>
</dbReference>
<reference evidence="2" key="1">
    <citation type="submission" date="2020-05" db="UniProtKB">
        <authorList>
            <consortium name="EnsemblMetazoa"/>
        </authorList>
    </citation>
    <scope>IDENTIFICATION</scope>
    <source>
        <strain evidence="2">Aabys</strain>
    </source>
</reference>
<keyword evidence="1" id="KW-0732">Signal</keyword>
<dbReference type="EnsemblMetazoa" id="MDOA005571-RC">
    <property type="protein sequence ID" value="MDOA005571-PC"/>
    <property type="gene ID" value="MDOA005571"/>
</dbReference>
<sequence>MAPWNLILCSLALLTNKSLGLSVSHRTYSSRMSASLAGQINNGSQPSSVLVIGEEADVLTPGQMVFGAIPEQDRGNFLLYQIAMGLFRMPELATKENMVRSLGDWIDYFEERHPAFKDVPTYQGFAGDLLHWLMEKFQLTPEDVHNQLRGRTPLMCTSAGVCYSPNDVVCFCCPF</sequence>
<dbReference type="EnsemblMetazoa" id="MDOA005571-RB">
    <property type="protein sequence ID" value="MDOA005571-PB"/>
    <property type="gene ID" value="MDOA005571"/>
</dbReference>
<dbReference type="EnsemblMetazoa" id="MDOA005571-RF">
    <property type="protein sequence ID" value="MDOA005571-PF"/>
    <property type="gene ID" value="MDOA005571"/>
</dbReference>
<organism evidence="2">
    <name type="scientific">Musca domestica</name>
    <name type="common">House fly</name>
    <dbReference type="NCBI Taxonomy" id="7370"/>
    <lineage>
        <taxon>Eukaryota</taxon>
        <taxon>Metazoa</taxon>
        <taxon>Ecdysozoa</taxon>
        <taxon>Arthropoda</taxon>
        <taxon>Hexapoda</taxon>
        <taxon>Insecta</taxon>
        <taxon>Pterygota</taxon>
        <taxon>Neoptera</taxon>
        <taxon>Endopterygota</taxon>
        <taxon>Diptera</taxon>
        <taxon>Brachycera</taxon>
        <taxon>Muscomorpha</taxon>
        <taxon>Muscoidea</taxon>
        <taxon>Muscidae</taxon>
        <taxon>Musca</taxon>
    </lineage>
</organism>
<evidence type="ECO:0000313" key="2">
    <source>
        <dbReference type="EnsemblMetazoa" id="MDOA005571-PD"/>
    </source>
</evidence>
<dbReference type="RefSeq" id="XP_011295475.2">
    <property type="nucleotide sequence ID" value="XM_011297173.3"/>
</dbReference>
<dbReference type="EnsemblMetazoa" id="MDOA005571-RA">
    <property type="protein sequence ID" value="MDOA005571-PA"/>
    <property type="gene ID" value="MDOA005571"/>
</dbReference>
<dbReference type="KEGG" id="mde:101900933"/>
<dbReference type="RefSeq" id="XP_005190742.2">
    <property type="nucleotide sequence ID" value="XM_005190685.4"/>
</dbReference>
<name>A0A1I8MJJ9_MUSDO</name>
<dbReference type="OrthoDB" id="7764597at2759"/>
<proteinExistence type="predicted"/>
<protein>
    <submittedName>
        <fullName evidence="2">Uncharacterized protein</fullName>
    </submittedName>
</protein>
<dbReference type="EnsemblMetazoa" id="MDOA005571-RD">
    <property type="protein sequence ID" value="MDOA005571-PD"/>
    <property type="gene ID" value="MDOA005571"/>
</dbReference>
<feature type="chain" id="PRO_5014271579" evidence="1">
    <location>
        <begin position="21"/>
        <end position="175"/>
    </location>
</feature>
<dbReference type="VEuPathDB" id="VectorBase:MDOMA2_016403"/>
<dbReference type="RefSeq" id="XP_011295473.2">
    <property type="nucleotide sequence ID" value="XM_011297171.3"/>
</dbReference>
<dbReference type="VEuPathDB" id="VectorBase:MDOA005571"/>
<evidence type="ECO:0000256" key="1">
    <source>
        <dbReference type="SAM" id="SignalP"/>
    </source>
</evidence>
<feature type="signal peptide" evidence="1">
    <location>
        <begin position="1"/>
        <end position="20"/>
    </location>
</feature>
<dbReference type="RefSeq" id="XP_011295474.2">
    <property type="nucleotide sequence ID" value="XM_011297172.3"/>
</dbReference>